<evidence type="ECO:0000256" key="1">
    <source>
        <dbReference type="ARBA" id="ARBA00022741"/>
    </source>
</evidence>
<dbReference type="AlphaFoldDB" id="A0A160M5Z0"/>
<organism evidence="7 8">
    <name type="scientific">Cytobacillus oceanisediminis 2691</name>
    <dbReference type="NCBI Taxonomy" id="1196031"/>
    <lineage>
        <taxon>Bacteria</taxon>
        <taxon>Bacillati</taxon>
        <taxon>Bacillota</taxon>
        <taxon>Bacilli</taxon>
        <taxon>Bacillales</taxon>
        <taxon>Bacillaceae</taxon>
        <taxon>Cytobacillus</taxon>
    </lineage>
</organism>
<dbReference type="eggNOG" id="COG1204">
    <property type="taxonomic scope" value="Bacteria"/>
</dbReference>
<feature type="domain" description="Helicase C-terminal" evidence="6">
    <location>
        <begin position="412"/>
        <end position="565"/>
    </location>
</feature>
<dbReference type="PROSITE" id="PS51192">
    <property type="entry name" value="HELICASE_ATP_BIND_1"/>
    <property type="match status" value="1"/>
</dbReference>
<protein>
    <submittedName>
        <fullName evidence="7">DEAD/DEAH box helicase</fullName>
    </submittedName>
</protein>
<dbReference type="PANTHER" id="PTHR12131:SF1">
    <property type="entry name" value="ATP-DEPENDENT RNA HELICASE SUPV3L1, MITOCHONDRIAL-RELATED"/>
    <property type="match status" value="1"/>
</dbReference>
<evidence type="ECO:0000259" key="6">
    <source>
        <dbReference type="PROSITE" id="PS51194"/>
    </source>
</evidence>
<gene>
    <name evidence="7" type="ORF">A361_01070</name>
</gene>
<keyword evidence="2" id="KW-0378">Hydrolase</keyword>
<dbReference type="KEGG" id="bon:A361_01070"/>
<dbReference type="Pfam" id="PF00270">
    <property type="entry name" value="DEAD"/>
    <property type="match status" value="1"/>
</dbReference>
<dbReference type="GO" id="GO:0003676">
    <property type="term" value="F:nucleic acid binding"/>
    <property type="evidence" value="ECO:0007669"/>
    <property type="project" value="InterPro"/>
</dbReference>
<reference evidence="7 8" key="1">
    <citation type="submission" date="2016-04" db="EMBL/GenBank/DDBJ databases">
        <title>Complete genome sequence of Bacillus oceanisediminis strain 2691.</title>
        <authorList>
            <person name="Jeong H."/>
            <person name="Kim H.J."/>
            <person name="Lee D.-W."/>
        </authorList>
    </citation>
    <scope>NUCLEOTIDE SEQUENCE [LARGE SCALE GENOMIC DNA]</scope>
    <source>
        <strain evidence="7 8">2691</strain>
    </source>
</reference>
<keyword evidence="4" id="KW-0067">ATP-binding</keyword>
<dbReference type="Proteomes" id="UP000077856">
    <property type="component" value="Chromosome"/>
</dbReference>
<proteinExistence type="predicted"/>
<evidence type="ECO:0000256" key="2">
    <source>
        <dbReference type="ARBA" id="ARBA00022801"/>
    </source>
</evidence>
<dbReference type="GO" id="GO:0005524">
    <property type="term" value="F:ATP binding"/>
    <property type="evidence" value="ECO:0007669"/>
    <property type="project" value="UniProtKB-KW"/>
</dbReference>
<dbReference type="SMART" id="SM00490">
    <property type="entry name" value="HELICc"/>
    <property type="match status" value="1"/>
</dbReference>
<dbReference type="InterPro" id="IPR027417">
    <property type="entry name" value="P-loop_NTPase"/>
</dbReference>
<dbReference type="CDD" id="cd17921">
    <property type="entry name" value="DEXHc_Ski2"/>
    <property type="match status" value="1"/>
</dbReference>
<keyword evidence="3 7" id="KW-0347">Helicase</keyword>
<dbReference type="STRING" id="1196031.A361_01070"/>
<dbReference type="EMBL" id="CP015506">
    <property type="protein sequence ID" value="AND37809.1"/>
    <property type="molecule type" value="Genomic_DNA"/>
</dbReference>
<evidence type="ECO:0000259" key="5">
    <source>
        <dbReference type="PROSITE" id="PS51192"/>
    </source>
</evidence>
<name>A0A160M5Z0_9BACI</name>
<dbReference type="InterPro" id="IPR050699">
    <property type="entry name" value="RNA-DNA_Helicase"/>
</dbReference>
<evidence type="ECO:0000313" key="8">
    <source>
        <dbReference type="Proteomes" id="UP000077856"/>
    </source>
</evidence>
<evidence type="ECO:0000256" key="4">
    <source>
        <dbReference type="ARBA" id="ARBA00022840"/>
    </source>
</evidence>
<evidence type="ECO:0000256" key="3">
    <source>
        <dbReference type="ARBA" id="ARBA00022806"/>
    </source>
</evidence>
<dbReference type="Gene3D" id="3.40.50.300">
    <property type="entry name" value="P-loop containing nucleotide triphosphate hydrolases"/>
    <property type="match status" value="2"/>
</dbReference>
<keyword evidence="1" id="KW-0547">Nucleotide-binding</keyword>
<dbReference type="GO" id="GO:0016787">
    <property type="term" value="F:hydrolase activity"/>
    <property type="evidence" value="ECO:0007669"/>
    <property type="project" value="UniProtKB-KW"/>
</dbReference>
<sequence>MQNSVLPTKIYGLRGFQEKYQPLLYQSVSEQFDLGEHTKYVDLDFRYLLMCASIFAESLEAKYLDAAYRIAQYVIQCDATTENQKVSAAYVLSKMTNQGAINLAIERQRIPADFEDKTPLEFQLEIMNRLMKYSIFDKHENIIPINKFQYEVLEGIMRSDWVSISAPTSAGKSYILLQQIRRYFESVSEGVIIYVVPTRALIQQVEVDVKKMFIEHKMKDTFVSIVPILDKMMESYKKVVFVLTQERLQWLLNDYQDFVPNVLIIDEAQKIGDGTRGIILQQTIEDISRRSSRVKVIFSSPMTSNPEILLEQSNQNVRKETIEKEQVTVNQNLLWINQVFRKPKEWELYLCTEEKTVNLGRLTLGEKPKDAERLPYIAHRLADTISGNLIYANIPSSAEKCAWKLWELRGPEKESTHPEIHELIKLIKDTVNPDYTLAHVLTRGVGYHYGNMPLIIKNEIERLFSEGVIHFLVCTSTLIEGINLPAKNIFVRGPQKGRGIPMGEMDFWNLAGRAGRQGKEFQGNVICVDTNKEELWNYIPPRARKKYVIERTVDNLLIKHIDRLIDFINEGSPRDKSVKFPELEYGFSYLTGEYIRNEGLKDAPSLEKYGKDSIERLERTIGAAIKELEIPPAIILKHSGVSPIAQQQLLEFFRRNELVIDMYTPVHPSNQKALGYYQTIINTIQEILSGEHPGKNYHYSLLILEWMRGYPLSRIIDRNLRFWKGKDKSKNKQAIIRDTMKDIEEFARFKFIKYFACYRDILTFFLETEEIVSGIEFPDLNLWLELGASEKTTISLISLGFTRTTAISLSEILKDQNLDREECVDLLAKINWERLSISPIIQREVAQVVQLYV</sequence>
<dbReference type="SMART" id="SM00487">
    <property type="entry name" value="DEXDc"/>
    <property type="match status" value="1"/>
</dbReference>
<dbReference type="SUPFAM" id="SSF52540">
    <property type="entry name" value="P-loop containing nucleoside triphosphate hydrolases"/>
    <property type="match status" value="2"/>
</dbReference>
<dbReference type="PROSITE" id="PS51194">
    <property type="entry name" value="HELICASE_CTER"/>
    <property type="match status" value="1"/>
</dbReference>
<feature type="domain" description="Helicase ATP-binding" evidence="5">
    <location>
        <begin position="153"/>
        <end position="320"/>
    </location>
</feature>
<dbReference type="InterPro" id="IPR001650">
    <property type="entry name" value="Helicase_C-like"/>
</dbReference>
<dbReference type="GO" id="GO:0004386">
    <property type="term" value="F:helicase activity"/>
    <property type="evidence" value="ECO:0007669"/>
    <property type="project" value="UniProtKB-KW"/>
</dbReference>
<accession>A0A160M5Z0</accession>
<dbReference type="InterPro" id="IPR011545">
    <property type="entry name" value="DEAD/DEAH_box_helicase_dom"/>
</dbReference>
<evidence type="ECO:0000313" key="7">
    <source>
        <dbReference type="EMBL" id="AND37809.1"/>
    </source>
</evidence>
<dbReference type="PANTHER" id="PTHR12131">
    <property type="entry name" value="ATP-DEPENDENT RNA AND DNA HELICASE"/>
    <property type="match status" value="1"/>
</dbReference>
<dbReference type="InterPro" id="IPR014001">
    <property type="entry name" value="Helicase_ATP-bd"/>
</dbReference>
<dbReference type="RefSeq" id="WP_019381146.1">
    <property type="nucleotide sequence ID" value="NZ_CP015506.1"/>
</dbReference>